<sequence length="531" mass="57409">MCPPGPALPYPSYTPYSPFPPRPQFPPASPIERDDLAATSRAVESIVEGQQQATQGLITHLGHIRSAAERERRQHNTEHTAVVQHLQQLILALPDLCTAQVGIEQSVRALQARTGALQDAGVPTPRTADFKQRQTETQLRDLESSVTAIRNTAEALAEVLKIKIPYLGLPGQTFPTVAQPDSWNRWNSPLANNPPFVPAYPYGQPFPSTVPPAMRTTNPYAVYSPPWAGRPMNLEPFIPGQTPRSVHWPQACESPPKPLSTVSESTEPKSPAPALPGSPWGAPYVVSSAAAVRPPPLPTATYPNVSQVPPVDSDTASPSLTNESFTYASHPPVPPPVNFDFELFDSTSMSMAPMMRRARRQEKSKVAPAPAPVPVPTTDTNKPVQFHSLSQMVRNGSPMPLYSPSPPPGPSVPYPPSFGFGYAMDMPIMAPPRFDWEIQNPLVRPPSSGPQSIELVLPQPTDVVEASAETVKRAPSAASTIESLVQVLPCPPADESICTRTMPLYSPQDNARSRSPSESLCTDSSFLGDPI</sequence>
<accession>A0ACB8R9S3</accession>
<evidence type="ECO:0000313" key="2">
    <source>
        <dbReference type="Proteomes" id="UP000814033"/>
    </source>
</evidence>
<keyword evidence="2" id="KW-1185">Reference proteome</keyword>
<evidence type="ECO:0000313" key="1">
    <source>
        <dbReference type="EMBL" id="KAI0040637.1"/>
    </source>
</evidence>
<protein>
    <submittedName>
        <fullName evidence="1">Uncharacterized protein</fullName>
    </submittedName>
</protein>
<dbReference type="EMBL" id="MU276180">
    <property type="protein sequence ID" value="KAI0040637.1"/>
    <property type="molecule type" value="Genomic_DNA"/>
</dbReference>
<reference evidence="1" key="2">
    <citation type="journal article" date="2022" name="New Phytol.">
        <title>Evolutionary transition to the ectomycorrhizal habit in the genomes of a hyperdiverse lineage of mushroom-forming fungi.</title>
        <authorList>
            <person name="Looney B."/>
            <person name="Miyauchi S."/>
            <person name="Morin E."/>
            <person name="Drula E."/>
            <person name="Courty P.E."/>
            <person name="Kohler A."/>
            <person name="Kuo A."/>
            <person name="LaButti K."/>
            <person name="Pangilinan J."/>
            <person name="Lipzen A."/>
            <person name="Riley R."/>
            <person name="Andreopoulos W."/>
            <person name="He G."/>
            <person name="Johnson J."/>
            <person name="Nolan M."/>
            <person name="Tritt A."/>
            <person name="Barry K.W."/>
            <person name="Grigoriev I.V."/>
            <person name="Nagy L.G."/>
            <person name="Hibbett D."/>
            <person name="Henrissat B."/>
            <person name="Matheny P.B."/>
            <person name="Labbe J."/>
            <person name="Martin F.M."/>
        </authorList>
    </citation>
    <scope>NUCLEOTIDE SEQUENCE</scope>
    <source>
        <strain evidence="1">FP105234-sp</strain>
    </source>
</reference>
<name>A0ACB8R9S3_9AGAM</name>
<comment type="caution">
    <text evidence="1">The sequence shown here is derived from an EMBL/GenBank/DDBJ whole genome shotgun (WGS) entry which is preliminary data.</text>
</comment>
<proteinExistence type="predicted"/>
<organism evidence="1 2">
    <name type="scientific">Auriscalpium vulgare</name>
    <dbReference type="NCBI Taxonomy" id="40419"/>
    <lineage>
        <taxon>Eukaryota</taxon>
        <taxon>Fungi</taxon>
        <taxon>Dikarya</taxon>
        <taxon>Basidiomycota</taxon>
        <taxon>Agaricomycotina</taxon>
        <taxon>Agaricomycetes</taxon>
        <taxon>Russulales</taxon>
        <taxon>Auriscalpiaceae</taxon>
        <taxon>Auriscalpium</taxon>
    </lineage>
</organism>
<dbReference type="Proteomes" id="UP000814033">
    <property type="component" value="Unassembled WGS sequence"/>
</dbReference>
<gene>
    <name evidence="1" type="ORF">FA95DRAFT_851501</name>
</gene>
<reference evidence="1" key="1">
    <citation type="submission" date="2021-02" db="EMBL/GenBank/DDBJ databases">
        <authorList>
            <consortium name="DOE Joint Genome Institute"/>
            <person name="Ahrendt S."/>
            <person name="Looney B.P."/>
            <person name="Miyauchi S."/>
            <person name="Morin E."/>
            <person name="Drula E."/>
            <person name="Courty P.E."/>
            <person name="Chicoki N."/>
            <person name="Fauchery L."/>
            <person name="Kohler A."/>
            <person name="Kuo A."/>
            <person name="Labutti K."/>
            <person name="Pangilinan J."/>
            <person name="Lipzen A."/>
            <person name="Riley R."/>
            <person name="Andreopoulos W."/>
            <person name="He G."/>
            <person name="Johnson J."/>
            <person name="Barry K.W."/>
            <person name="Grigoriev I.V."/>
            <person name="Nagy L."/>
            <person name="Hibbett D."/>
            <person name="Henrissat B."/>
            <person name="Matheny P.B."/>
            <person name="Labbe J."/>
            <person name="Martin F."/>
        </authorList>
    </citation>
    <scope>NUCLEOTIDE SEQUENCE</scope>
    <source>
        <strain evidence="1">FP105234-sp</strain>
    </source>
</reference>